<dbReference type="Pfam" id="PF00281">
    <property type="entry name" value="Ribosomal_L5"/>
    <property type="match status" value="1"/>
</dbReference>
<dbReference type="AlphaFoldDB" id="A0A0G0WJI6"/>
<evidence type="ECO:0000256" key="1">
    <source>
        <dbReference type="ARBA" id="ARBA00008553"/>
    </source>
</evidence>
<keyword evidence="2 5" id="KW-0689">Ribosomal protein</keyword>
<protein>
    <recommendedName>
        <fullName evidence="4 5">Large ribosomal subunit protein uL5</fullName>
    </recommendedName>
</protein>
<dbReference type="PATRIC" id="fig|1618429.3.peg.707"/>
<evidence type="ECO:0000256" key="3">
    <source>
        <dbReference type="ARBA" id="ARBA00023274"/>
    </source>
</evidence>
<dbReference type="PROSITE" id="PS00358">
    <property type="entry name" value="RIBOSOMAL_L5"/>
    <property type="match status" value="1"/>
</dbReference>
<dbReference type="SUPFAM" id="SSF55282">
    <property type="entry name" value="RL5-like"/>
    <property type="match status" value="1"/>
</dbReference>
<comment type="caution">
    <text evidence="9">The sequence shown here is derived from an EMBL/GenBank/DDBJ whole genome shotgun (WGS) entry which is preliminary data.</text>
</comment>
<dbReference type="InterPro" id="IPR031309">
    <property type="entry name" value="Ribosomal_uL5_C"/>
</dbReference>
<dbReference type="InterPro" id="IPR002132">
    <property type="entry name" value="Ribosomal_uL5"/>
</dbReference>
<dbReference type="InterPro" id="IPR020930">
    <property type="entry name" value="Ribosomal_uL5_bac-type"/>
</dbReference>
<organism evidence="9 10">
    <name type="scientific">Candidatus Daviesbacteria bacterium GW2011_GWB1_41_5</name>
    <dbReference type="NCBI Taxonomy" id="1618429"/>
    <lineage>
        <taxon>Bacteria</taxon>
        <taxon>Candidatus Daviesiibacteriota</taxon>
    </lineage>
</organism>
<dbReference type="HAMAP" id="MF_01333_B">
    <property type="entry name" value="Ribosomal_uL5_B"/>
    <property type="match status" value="1"/>
</dbReference>
<dbReference type="Pfam" id="PF00673">
    <property type="entry name" value="Ribosomal_L5_C"/>
    <property type="match status" value="1"/>
</dbReference>
<dbReference type="PANTHER" id="PTHR11994">
    <property type="entry name" value="60S RIBOSOMAL PROTEIN L11-RELATED"/>
    <property type="match status" value="1"/>
</dbReference>
<dbReference type="InterPro" id="IPR031310">
    <property type="entry name" value="Ribosomal_uL5_N"/>
</dbReference>
<reference evidence="9 10" key="1">
    <citation type="journal article" date="2015" name="Nature">
        <title>rRNA introns, odd ribosomes, and small enigmatic genomes across a large radiation of phyla.</title>
        <authorList>
            <person name="Brown C.T."/>
            <person name="Hug L.A."/>
            <person name="Thomas B.C."/>
            <person name="Sharon I."/>
            <person name="Castelle C.J."/>
            <person name="Singh A."/>
            <person name="Wilkins M.J."/>
            <person name="Williams K.H."/>
            <person name="Banfield J.F."/>
        </authorList>
    </citation>
    <scope>NUCLEOTIDE SEQUENCE [LARGE SCALE GENOMIC DNA]</scope>
</reference>
<dbReference type="GO" id="GO:0003735">
    <property type="term" value="F:structural constituent of ribosome"/>
    <property type="evidence" value="ECO:0007669"/>
    <property type="project" value="InterPro"/>
</dbReference>
<evidence type="ECO:0000256" key="5">
    <source>
        <dbReference type="HAMAP-Rule" id="MF_01333"/>
    </source>
</evidence>
<dbReference type="GO" id="GO:0005840">
    <property type="term" value="C:ribosome"/>
    <property type="evidence" value="ECO:0007669"/>
    <property type="project" value="UniProtKB-KW"/>
</dbReference>
<dbReference type="InterPro" id="IPR022803">
    <property type="entry name" value="Ribosomal_uL5_dom_sf"/>
</dbReference>
<accession>A0A0G0WJI6</accession>
<dbReference type="GO" id="GO:1990904">
    <property type="term" value="C:ribonucleoprotein complex"/>
    <property type="evidence" value="ECO:0007669"/>
    <property type="project" value="UniProtKB-KW"/>
</dbReference>
<dbReference type="InterPro" id="IPR020929">
    <property type="entry name" value="Ribosomal_uL5_CS"/>
</dbReference>
<evidence type="ECO:0000256" key="4">
    <source>
        <dbReference type="ARBA" id="ARBA00035245"/>
    </source>
</evidence>
<proteinExistence type="inferred from homology"/>
<dbReference type="GO" id="GO:0006412">
    <property type="term" value="P:translation"/>
    <property type="evidence" value="ECO:0007669"/>
    <property type="project" value="UniProtKB-UniRule"/>
</dbReference>
<evidence type="ECO:0000313" key="9">
    <source>
        <dbReference type="EMBL" id="KKS13044.1"/>
    </source>
</evidence>
<dbReference type="FunFam" id="3.30.1440.10:FF:000001">
    <property type="entry name" value="50S ribosomal protein L5"/>
    <property type="match status" value="1"/>
</dbReference>
<dbReference type="Gene3D" id="3.30.1440.10">
    <property type="match status" value="1"/>
</dbReference>
<keyword evidence="3 5" id="KW-0687">Ribonucleoprotein</keyword>
<evidence type="ECO:0000256" key="6">
    <source>
        <dbReference type="RuleBase" id="RU003930"/>
    </source>
</evidence>
<evidence type="ECO:0000313" key="10">
    <source>
        <dbReference type="Proteomes" id="UP000034753"/>
    </source>
</evidence>
<dbReference type="PIRSF" id="PIRSF002161">
    <property type="entry name" value="Ribosomal_L5"/>
    <property type="match status" value="1"/>
</dbReference>
<comment type="function">
    <text evidence="5">This is 1 of the proteins that bind and probably mediate the attachment of the 5S RNA into the large ribosomal subunit, where it forms part of the central protuberance. In the 70S ribosome it contacts protein S13 of the 30S subunit (bridge B1b), connecting the 2 subunits; this bridge is implicated in subunit movement. Contacts the P site tRNA; the 5S rRNA and some of its associated proteins might help stabilize positioning of ribosome-bound tRNAs.</text>
</comment>
<dbReference type="EMBL" id="LCBN01000033">
    <property type="protein sequence ID" value="KKS13044.1"/>
    <property type="molecule type" value="Genomic_DNA"/>
</dbReference>
<comment type="subunit">
    <text evidence="5">Part of the 50S ribosomal subunit; part of the 5S rRNA/L5/L18/L25 subcomplex. Contacts the 5S rRNA and the P site tRNA. Forms a bridge to the 30S subunit in the 70S ribosome.</text>
</comment>
<sequence>MSRLKEKYTKEVAPKLKEEFGITNNMAVPKLAKIVINTGAGDIKDNQAILDKLLENIATLSGQKGVPTRAKKSVAAFKLSKGQTIGIMATLRGDRMYDFLDKLLTIVLPKVRDFRGVSRNSFDGWGSYTLGLSEMAIFPEIEFENASPGKIRGLAITIVTTAKNKAETHKLLELLGMPFRKG</sequence>
<keyword evidence="5" id="KW-0694">RNA-binding</keyword>
<dbReference type="Proteomes" id="UP000034753">
    <property type="component" value="Unassembled WGS sequence"/>
</dbReference>
<evidence type="ECO:0000259" key="8">
    <source>
        <dbReference type="Pfam" id="PF00673"/>
    </source>
</evidence>
<keyword evidence="5" id="KW-0699">rRNA-binding</keyword>
<gene>
    <name evidence="5" type="primary">rplE</name>
    <name evidence="9" type="ORF">UU67_C0033G0010</name>
</gene>
<name>A0A0G0WJI6_9BACT</name>
<keyword evidence="5" id="KW-0820">tRNA-binding</keyword>
<dbReference type="GO" id="GO:0000049">
    <property type="term" value="F:tRNA binding"/>
    <property type="evidence" value="ECO:0007669"/>
    <property type="project" value="UniProtKB-UniRule"/>
</dbReference>
<evidence type="ECO:0000256" key="2">
    <source>
        <dbReference type="ARBA" id="ARBA00022980"/>
    </source>
</evidence>
<feature type="domain" description="Large ribosomal subunit protein uL5 C-terminal" evidence="8">
    <location>
        <begin position="85"/>
        <end position="179"/>
    </location>
</feature>
<evidence type="ECO:0000259" key="7">
    <source>
        <dbReference type="Pfam" id="PF00281"/>
    </source>
</evidence>
<dbReference type="GO" id="GO:0019843">
    <property type="term" value="F:rRNA binding"/>
    <property type="evidence" value="ECO:0007669"/>
    <property type="project" value="UniProtKB-UniRule"/>
</dbReference>
<comment type="similarity">
    <text evidence="1 5 6">Belongs to the universal ribosomal protein uL5 family.</text>
</comment>
<dbReference type="NCBIfam" id="NF000585">
    <property type="entry name" value="PRK00010.1"/>
    <property type="match status" value="1"/>
</dbReference>
<feature type="domain" description="Large ribosomal subunit protein uL5 N-terminal" evidence="7">
    <location>
        <begin position="24"/>
        <end position="79"/>
    </location>
</feature>